<keyword evidence="2" id="KW-0677">Repeat</keyword>
<dbReference type="InterPro" id="IPR058922">
    <property type="entry name" value="WHD_DRP"/>
</dbReference>
<dbReference type="Pfam" id="PF00931">
    <property type="entry name" value="NB-ARC"/>
    <property type="match status" value="1"/>
</dbReference>
<keyword evidence="1" id="KW-0433">Leucine-rich repeat</keyword>
<feature type="domain" description="R13L1/DRL21-like LRR repeat region" evidence="7">
    <location>
        <begin position="755"/>
        <end position="877"/>
    </location>
</feature>
<name>F2E9H2_HORVV</name>
<feature type="region of interest" description="Disordered" evidence="4">
    <location>
        <begin position="141"/>
        <end position="168"/>
    </location>
</feature>
<dbReference type="Gene3D" id="3.40.50.300">
    <property type="entry name" value="P-loop containing nucleotide triphosphate hydrolases"/>
    <property type="match status" value="1"/>
</dbReference>
<dbReference type="RefSeq" id="XP_044982297.1">
    <property type="nucleotide sequence ID" value="XM_045126362.1"/>
</dbReference>
<dbReference type="RefSeq" id="XP_044982326.1">
    <property type="nucleotide sequence ID" value="XM_045126391.1"/>
</dbReference>
<dbReference type="Gramene" id="HORVU.MOREX.r2.1HG0068760.1">
    <property type="protein sequence ID" value="HORVU.MOREX.r2.1HG0068760.1.CDS.1"/>
    <property type="gene ID" value="HORVU.MOREX.r2.1HG0068760"/>
</dbReference>
<feature type="compositionally biased region" description="Polar residues" evidence="4">
    <location>
        <begin position="147"/>
        <end position="163"/>
    </location>
</feature>
<evidence type="ECO:0000313" key="8">
    <source>
        <dbReference type="EMBL" id="BAK03994.1"/>
    </source>
</evidence>
<dbReference type="Proteomes" id="UP000011116">
    <property type="component" value="Chromosome 1H"/>
</dbReference>
<gene>
    <name evidence="9" type="primary">LOC123449214</name>
</gene>
<reference evidence="10" key="2">
    <citation type="journal article" date="2012" name="Nature">
        <title>A physical, genetic and functional sequence assembly of the barley genome.</title>
        <authorList>
            <consortium name="The International Barley Genome Sequencing Consortium"/>
            <person name="Mayer K.F."/>
            <person name="Waugh R."/>
            <person name="Brown J.W."/>
            <person name="Schulman A."/>
            <person name="Langridge P."/>
            <person name="Platzer M."/>
            <person name="Fincher G.B."/>
            <person name="Muehlbauer G.J."/>
            <person name="Sato K."/>
            <person name="Close T.J."/>
            <person name="Wise R.P."/>
            <person name="Stein N."/>
        </authorList>
    </citation>
    <scope>NUCLEOTIDE SEQUENCE [LARGE SCALE GENOMIC DNA]</scope>
    <source>
        <strain evidence="10">cv. Morex</strain>
    </source>
</reference>
<keyword evidence="3" id="KW-0611">Plant defense</keyword>
<reference evidence="9" key="4">
    <citation type="submission" date="2022-01" db="UniProtKB">
        <authorList>
            <consortium name="EnsemblPlants"/>
        </authorList>
    </citation>
    <scope>IDENTIFICATION</scope>
    <source>
        <strain evidence="9">subsp. vulgare</strain>
    </source>
</reference>
<dbReference type="Gramene" id="HORVU.MOREX.r3.1HG0083690.1">
    <property type="protein sequence ID" value="HORVU.MOREX.r3.1HG0083690.1.CDS1"/>
    <property type="gene ID" value="HORVU.MOREX.r3.1HG0083690"/>
</dbReference>
<dbReference type="InterPro" id="IPR042197">
    <property type="entry name" value="Apaf_helical"/>
</dbReference>
<dbReference type="GO" id="GO:0043531">
    <property type="term" value="F:ADP binding"/>
    <property type="evidence" value="ECO:0007669"/>
    <property type="project" value="InterPro"/>
</dbReference>
<dbReference type="PRINTS" id="PR00364">
    <property type="entry name" value="DISEASERSIST"/>
</dbReference>
<evidence type="ECO:0000256" key="2">
    <source>
        <dbReference type="ARBA" id="ARBA00022737"/>
    </source>
</evidence>
<dbReference type="InterPro" id="IPR032675">
    <property type="entry name" value="LRR_dom_sf"/>
</dbReference>
<dbReference type="GO" id="GO:0006952">
    <property type="term" value="P:defense response"/>
    <property type="evidence" value="ECO:0007669"/>
    <property type="project" value="UniProtKB-KW"/>
</dbReference>
<dbReference type="SUPFAM" id="SSF52058">
    <property type="entry name" value="L domain-like"/>
    <property type="match status" value="1"/>
</dbReference>
<dbReference type="RefSeq" id="XP_044982318.1">
    <property type="nucleotide sequence ID" value="XM_045126383.1"/>
</dbReference>
<dbReference type="Gene3D" id="3.80.10.10">
    <property type="entry name" value="Ribonuclease Inhibitor"/>
    <property type="match status" value="3"/>
</dbReference>
<evidence type="ECO:0000256" key="4">
    <source>
        <dbReference type="SAM" id="MobiDB-lite"/>
    </source>
</evidence>
<dbReference type="RefSeq" id="XP_044982305.1">
    <property type="nucleotide sequence ID" value="XM_045126370.1"/>
</dbReference>
<dbReference type="InterPro" id="IPR027417">
    <property type="entry name" value="P-loop_NTPase"/>
</dbReference>
<dbReference type="InterPro" id="IPR002182">
    <property type="entry name" value="NB-ARC"/>
</dbReference>
<dbReference type="GeneID" id="123449214"/>
<dbReference type="KEGG" id="hvg:123449214"/>
<evidence type="ECO:0000259" key="7">
    <source>
        <dbReference type="Pfam" id="PF25019"/>
    </source>
</evidence>
<dbReference type="PANTHER" id="PTHR36766:SF64">
    <property type="entry name" value="OS12G0206100 PROTEIN"/>
    <property type="match status" value="1"/>
</dbReference>
<evidence type="ECO:0000259" key="6">
    <source>
        <dbReference type="Pfam" id="PF23559"/>
    </source>
</evidence>
<reference evidence="9" key="3">
    <citation type="submission" date="2020-10" db="EMBL/GenBank/DDBJ databases">
        <authorList>
            <person name="Scholz U."/>
            <person name="Mascher M."/>
            <person name="Fiebig A."/>
        </authorList>
    </citation>
    <scope>NUCLEOTIDE SEQUENCE [LARGE SCALE GENOMIC DNA]</scope>
    <source>
        <strain evidence="9">cv. Morex</strain>
    </source>
</reference>
<dbReference type="OrthoDB" id="655895at2759"/>
<dbReference type="Gene3D" id="1.10.8.430">
    <property type="entry name" value="Helical domain of apoptotic protease-activating factors"/>
    <property type="match status" value="1"/>
</dbReference>
<sequence length="1390" mass="155247">MEAAVGAASSLLGKVLTKLSEGLVAAYVDSLDLGHNSEQIQTKLMHTQGLLQLAEGRDASNVTALPALLEKLSNKADEAEDLLDELHYFKIQDQLDGTNYAAPDLGDGLRGHARHARHAARHTVGNWFPCFSCSRAQDDDSAAPAAVSNSPHPHHYATNSATASADDGGHVDKLHFDRVTMSIKIKSVIEEIHSLCDPVSDLLSKIPSSSTPVTQKRPQIGSTIIQDTLHGRTDIFEKIVDDITSGTHHGQTVSVLPIVGPGGIGKTTFTQHLYNDSRTQEHFAVMVWVCVSTDFDVLKLTQQIHNCIPENETASETTNLDQLQKSIAQRLKSKRFLIVLDDIWKCNSEDEWKTLLAPFTKGEAKGSMVLVTTRFPKLAGMMKTINPVELQGLESNDFFTFFESCIFGEHKPRDYEDELGGIARDIARKLKGSPLAAKTVGRLLKKNLSREHWNGVLHNHEWENQKNDDDIIPSLKISYHYLPFHLKKCFSYCTLYPEDYRFSDSEINRFWIAIGIIDSSRPGDKSYMEDLVGNGFLMKEVSKYHPFREYYVMHDLMHELSRSVSAQECLNISDLDFRAEAIPQSIRHISITIENRYDEKFREEMGKLKGRIDIVNLRTLMIFREYEEGIIEILKDTFMETKGLRVLFIAVKSLESLPQRFSKLIHLQYLQIGSPYRTKMTLPSTLSRFYHLKFLDLISWHGSSNLPKDIGRLVNLRDFFARKELHSNVPEAGKMKYLRELKEFHVKKESVGFDLRELGELRELGGALSIHNLENVATKEEASSAKLVLKSYLKELTFVWGREHPTDTDADILDALQPHSNLTALGIINHGGTTCPSWLCPDTRVNNLETLHLHGVSWGILPPFGQLPYLRELSLKSISGLRQFGPDYGGVRGKCLVRLKKVLFHDLSDLVQWVVEPNCPMFSSLEGIDCRNCPSLCVMPFSEWSCTNLCGLLIDGCPKLCLPPMPHTSTLTDFSIENGPEMFSYHQNAFVMVVGKSFPKRMVVSKYAGALAFHNLGEVEDMSIEDVSHISWTDLEKLKSLRKLVVGRCNSMLCGELDGSVVFHNMDKVESLCVNVSHLTGKLLSKVFNSCPALAELEINSRDEYQEERVIQFPSSSSLQALNFSFLKGLVLLPAEDAGGLQDTTSLQSLNISGCYRLFSRWPMGEAGGAPMANPFPASLRKLDISGESGMRSMALLSNLTSLTHLSLIGCKDLTADGFNPLITVNLKELEVRNLSGNSVAVDLLSEVARTKTMQEGSFQLEKLDVDSISAVLVAPICSRLSATLHTLEFYDDMRAKGFTEEQANALQLLTSLRILGFNRCMVLQCLPQGLRHLSSLETLKVSSCPQLRLLPEEGFPTSLRNLSLGNVSADQKEQAEELKGTYPNLIVLS</sequence>
<evidence type="ECO:0000313" key="9">
    <source>
        <dbReference type="EnsemblPlants" id="HORVU.MOREX.r3.1HG0083690.1.CDS1"/>
    </source>
</evidence>
<feature type="domain" description="NB-ARC" evidence="5">
    <location>
        <begin position="240"/>
        <end position="407"/>
    </location>
</feature>
<dbReference type="InterPro" id="IPR056789">
    <property type="entry name" value="LRR_R13L1-DRL21"/>
</dbReference>
<evidence type="ECO:0000256" key="1">
    <source>
        <dbReference type="ARBA" id="ARBA00022614"/>
    </source>
</evidence>
<feature type="domain" description="Disease resistance protein winged helix" evidence="6">
    <location>
        <begin position="495"/>
        <end position="560"/>
    </location>
</feature>
<dbReference type="Pfam" id="PF23559">
    <property type="entry name" value="WHD_DRP"/>
    <property type="match status" value="1"/>
</dbReference>
<dbReference type="EMBL" id="AK372797">
    <property type="protein sequence ID" value="BAK03994.1"/>
    <property type="molecule type" value="mRNA"/>
</dbReference>
<evidence type="ECO:0000259" key="5">
    <source>
        <dbReference type="Pfam" id="PF00931"/>
    </source>
</evidence>
<accession>F2E9H2</accession>
<dbReference type="InterPro" id="IPR036388">
    <property type="entry name" value="WH-like_DNA-bd_sf"/>
</dbReference>
<evidence type="ECO:0000313" key="10">
    <source>
        <dbReference type="Proteomes" id="UP000011116"/>
    </source>
</evidence>
<dbReference type="PANTHER" id="PTHR36766">
    <property type="entry name" value="PLANT BROAD-SPECTRUM MILDEW RESISTANCE PROTEIN RPW8"/>
    <property type="match status" value="1"/>
</dbReference>
<dbReference type="SUPFAM" id="SSF52047">
    <property type="entry name" value="RNI-like"/>
    <property type="match status" value="1"/>
</dbReference>
<evidence type="ECO:0000256" key="3">
    <source>
        <dbReference type="ARBA" id="ARBA00022821"/>
    </source>
</evidence>
<dbReference type="RefSeq" id="XP_044982311.1">
    <property type="nucleotide sequence ID" value="XM_045126376.1"/>
</dbReference>
<dbReference type="Pfam" id="PF25019">
    <property type="entry name" value="LRR_R13L1-DRL21"/>
    <property type="match status" value="1"/>
</dbReference>
<dbReference type="RefSeq" id="XP_044982291.1">
    <property type="nucleotide sequence ID" value="XM_045126356.1"/>
</dbReference>
<dbReference type="ExpressionAtlas" id="F2E9H2">
    <property type="expression patterns" value="baseline and differential"/>
</dbReference>
<proteinExistence type="evidence at transcript level"/>
<keyword evidence="10" id="KW-1185">Reference proteome</keyword>
<dbReference type="SUPFAM" id="SSF52540">
    <property type="entry name" value="P-loop containing nucleoside triphosphate hydrolases"/>
    <property type="match status" value="1"/>
</dbReference>
<dbReference type="FunFam" id="3.40.50.300:FF:001091">
    <property type="entry name" value="Probable disease resistance protein At1g61300"/>
    <property type="match status" value="1"/>
</dbReference>
<dbReference type="Gene3D" id="1.10.10.10">
    <property type="entry name" value="Winged helix-like DNA-binding domain superfamily/Winged helix DNA-binding domain"/>
    <property type="match status" value="1"/>
</dbReference>
<protein>
    <submittedName>
        <fullName evidence="8">Predicted protein</fullName>
    </submittedName>
</protein>
<organism evidence="8">
    <name type="scientific">Hordeum vulgare subsp. vulgare</name>
    <name type="common">Domesticated barley</name>
    <dbReference type="NCBI Taxonomy" id="112509"/>
    <lineage>
        <taxon>Eukaryota</taxon>
        <taxon>Viridiplantae</taxon>
        <taxon>Streptophyta</taxon>
        <taxon>Embryophyta</taxon>
        <taxon>Tracheophyta</taxon>
        <taxon>Spermatophyta</taxon>
        <taxon>Magnoliopsida</taxon>
        <taxon>Liliopsida</taxon>
        <taxon>Poales</taxon>
        <taxon>Poaceae</taxon>
        <taxon>BOP clade</taxon>
        <taxon>Pooideae</taxon>
        <taxon>Triticodae</taxon>
        <taxon>Triticeae</taxon>
        <taxon>Hordeinae</taxon>
        <taxon>Hordeum</taxon>
    </lineage>
</organism>
<dbReference type="EnsemblPlants" id="HORVU.MOREX.r3.1HG0083690.1">
    <property type="protein sequence ID" value="HORVU.MOREX.r3.1HG0083690.1.CDS1"/>
    <property type="gene ID" value="HORVU.MOREX.r3.1HG0083690"/>
</dbReference>
<reference evidence="8" key="1">
    <citation type="journal article" date="2011" name="Plant Physiol.">
        <title>Comprehensive sequence analysis of 24,783 barley full-length cDNAs derived from 12 clone libraries.</title>
        <authorList>
            <person name="Matsumoto T."/>
            <person name="Tanaka T."/>
            <person name="Sakai H."/>
            <person name="Amano N."/>
            <person name="Kanamori H."/>
            <person name="Kurita K."/>
            <person name="Kikuta A."/>
            <person name="Kamiya K."/>
            <person name="Yamamoto M."/>
            <person name="Ikawa H."/>
            <person name="Fujii N."/>
            <person name="Hori K."/>
            <person name="Itoh T."/>
            <person name="Sato K."/>
        </authorList>
    </citation>
    <scope>NUCLEOTIDE SEQUENCE</scope>
    <source>
        <tissue evidence="8">Flower</tissue>
    </source>
</reference>